<name>A0ABW4XB37_9ACTN</name>
<keyword evidence="1" id="KW-0472">Membrane</keyword>
<keyword evidence="1" id="KW-0812">Transmembrane</keyword>
<keyword evidence="3" id="KW-1185">Reference proteome</keyword>
<dbReference type="Pfam" id="PF10861">
    <property type="entry name" value="DUF2784"/>
    <property type="match status" value="1"/>
</dbReference>
<evidence type="ECO:0000256" key="1">
    <source>
        <dbReference type="SAM" id="Phobius"/>
    </source>
</evidence>
<evidence type="ECO:0000313" key="2">
    <source>
        <dbReference type="EMBL" id="MFD2091991.1"/>
    </source>
</evidence>
<dbReference type="InterPro" id="IPR021218">
    <property type="entry name" value="DUF2784"/>
</dbReference>
<comment type="caution">
    <text evidence="2">The sequence shown here is derived from an EMBL/GenBank/DDBJ whole genome shotgun (WGS) entry which is preliminary data.</text>
</comment>
<dbReference type="EMBL" id="JBHUHP010000009">
    <property type="protein sequence ID" value="MFD2091991.1"/>
    <property type="molecule type" value="Genomic_DNA"/>
</dbReference>
<feature type="transmembrane region" description="Helical" evidence="1">
    <location>
        <begin position="89"/>
        <end position="110"/>
    </location>
</feature>
<protein>
    <submittedName>
        <fullName evidence="2">DUF2784 domain-containing protein</fullName>
    </submittedName>
</protein>
<reference evidence="3" key="1">
    <citation type="journal article" date="2019" name="Int. J. Syst. Evol. Microbiol.">
        <title>The Global Catalogue of Microorganisms (GCM) 10K type strain sequencing project: providing services to taxonomists for standard genome sequencing and annotation.</title>
        <authorList>
            <consortium name="The Broad Institute Genomics Platform"/>
            <consortium name="The Broad Institute Genome Sequencing Center for Infectious Disease"/>
            <person name="Wu L."/>
            <person name="Ma J."/>
        </authorList>
    </citation>
    <scope>NUCLEOTIDE SEQUENCE [LARGE SCALE GENOMIC DNA]</scope>
    <source>
        <strain evidence="3">JCM 3338</strain>
    </source>
</reference>
<proteinExistence type="predicted"/>
<dbReference type="Proteomes" id="UP001597402">
    <property type="component" value="Unassembled WGS sequence"/>
</dbReference>
<feature type="transmembrane region" description="Helical" evidence="1">
    <location>
        <begin position="6"/>
        <end position="29"/>
    </location>
</feature>
<evidence type="ECO:0000313" key="3">
    <source>
        <dbReference type="Proteomes" id="UP001597402"/>
    </source>
</evidence>
<feature type="transmembrane region" description="Helical" evidence="1">
    <location>
        <begin position="41"/>
        <end position="60"/>
    </location>
</feature>
<organism evidence="2 3">
    <name type="scientific">Blastococcus deserti</name>
    <dbReference type="NCBI Taxonomy" id="2259033"/>
    <lineage>
        <taxon>Bacteria</taxon>
        <taxon>Bacillati</taxon>
        <taxon>Actinomycetota</taxon>
        <taxon>Actinomycetes</taxon>
        <taxon>Geodermatophilales</taxon>
        <taxon>Geodermatophilaceae</taxon>
        <taxon>Blastococcus</taxon>
    </lineage>
</organism>
<keyword evidence="1" id="KW-1133">Transmembrane helix</keyword>
<gene>
    <name evidence="2" type="ORF">ACFSHS_10460</name>
</gene>
<dbReference type="RefSeq" id="WP_376874968.1">
    <property type="nucleotide sequence ID" value="NZ_JBHUHP010000009.1"/>
</dbReference>
<sequence length="120" mass="13023">MLASVAAGLVVAVHMGYLAYMVFGGLLALRWFAWIWPHMVATVWAAYVTLTGSTCPLTTLEKWLLERGGAVPYEGSFIGHYLRGTLYPAGYETVACLCAIGLALATYVVALRRRGRLAVP</sequence>
<accession>A0ABW4XB37</accession>